<comment type="function">
    <text evidence="5">Anchors the catalytic components of the fumarate reductase complex to the cell membrane, binds quinones.</text>
</comment>
<evidence type="ECO:0000256" key="1">
    <source>
        <dbReference type="ARBA" id="ARBA00022475"/>
    </source>
</evidence>
<evidence type="ECO:0000256" key="3">
    <source>
        <dbReference type="ARBA" id="ARBA00022989"/>
    </source>
</evidence>
<dbReference type="EMBL" id="FOAA01000014">
    <property type="protein sequence ID" value="SEL34427.1"/>
    <property type="molecule type" value="Genomic_DNA"/>
</dbReference>
<feature type="transmembrane region" description="Helical" evidence="5">
    <location>
        <begin position="12"/>
        <end position="36"/>
    </location>
</feature>
<gene>
    <name evidence="5" type="primary">frdD</name>
    <name evidence="6" type="ORF">SAMN05444515_1147</name>
</gene>
<keyword evidence="7" id="KW-1185">Reference proteome</keyword>
<accession>A0A1H7PH92</accession>
<comment type="subunit">
    <text evidence="5">Part of an enzyme complex containing four subunits: a flavoprotein (FrdA), an iron-sulfur protein (FrdB), and two hydrophobic anchor proteins (FrdC and FrdD).</text>
</comment>
<dbReference type="AlphaFoldDB" id="A0A1H7PH92"/>
<dbReference type="Gene3D" id="1.20.1300.10">
    <property type="entry name" value="Fumarate reductase/succinate dehydrogenase, transmembrane subunit"/>
    <property type="match status" value="1"/>
</dbReference>
<dbReference type="SUPFAM" id="SSF81343">
    <property type="entry name" value="Fumarate reductase respiratory complex transmembrane subunits"/>
    <property type="match status" value="1"/>
</dbReference>
<feature type="transmembrane region" description="Helical" evidence="5">
    <location>
        <begin position="56"/>
        <end position="77"/>
    </location>
</feature>
<protein>
    <recommendedName>
        <fullName evidence="5">Fumarate reductase subunit D</fullName>
    </recommendedName>
    <alternativeName>
        <fullName evidence="5">Quinol-fumarate reductase subunit D</fullName>
        <shortName evidence="5">QFR subunit D</shortName>
    </alternativeName>
</protein>
<dbReference type="GO" id="GO:0045283">
    <property type="term" value="C:fumarate reductase complex"/>
    <property type="evidence" value="ECO:0007669"/>
    <property type="project" value="UniProtKB-UniRule"/>
</dbReference>
<organism evidence="6 7">
    <name type="scientific">Ectothiorhodospira marina</name>
    <dbReference type="NCBI Taxonomy" id="1396821"/>
    <lineage>
        <taxon>Bacteria</taxon>
        <taxon>Pseudomonadati</taxon>
        <taxon>Pseudomonadota</taxon>
        <taxon>Gammaproteobacteria</taxon>
        <taxon>Chromatiales</taxon>
        <taxon>Ectothiorhodospiraceae</taxon>
        <taxon>Ectothiorhodospira</taxon>
    </lineage>
</organism>
<proteinExistence type="inferred from homology"/>
<evidence type="ECO:0000313" key="7">
    <source>
        <dbReference type="Proteomes" id="UP000199256"/>
    </source>
</evidence>
<dbReference type="HAMAP" id="MF_00709">
    <property type="entry name" value="Fumarate_red_D"/>
    <property type="match status" value="1"/>
</dbReference>
<dbReference type="RefSeq" id="WP_090254606.1">
    <property type="nucleotide sequence ID" value="NZ_FOAA01000014.1"/>
</dbReference>
<dbReference type="InterPro" id="IPR034804">
    <property type="entry name" value="SQR/QFR_C/D"/>
</dbReference>
<name>A0A1H7PH92_9GAMM</name>
<dbReference type="Pfam" id="PF02313">
    <property type="entry name" value="Fumarate_red_D"/>
    <property type="match status" value="1"/>
</dbReference>
<dbReference type="GO" id="GO:0000104">
    <property type="term" value="F:succinate dehydrogenase activity"/>
    <property type="evidence" value="ECO:0007669"/>
    <property type="project" value="UniProtKB-UniRule"/>
</dbReference>
<comment type="similarity">
    <text evidence="5">Belongs to the FrdD family.</text>
</comment>
<evidence type="ECO:0000256" key="2">
    <source>
        <dbReference type="ARBA" id="ARBA00022692"/>
    </source>
</evidence>
<evidence type="ECO:0000313" key="6">
    <source>
        <dbReference type="EMBL" id="SEL34427.1"/>
    </source>
</evidence>
<keyword evidence="2 5" id="KW-0812">Transmembrane</keyword>
<reference evidence="7" key="1">
    <citation type="submission" date="2016-10" db="EMBL/GenBank/DDBJ databases">
        <authorList>
            <person name="Varghese N."/>
            <person name="Submissions S."/>
        </authorList>
    </citation>
    <scope>NUCLEOTIDE SEQUENCE [LARGE SCALE GENOMIC DNA]</scope>
    <source>
        <strain evidence="7">DSM 241</strain>
    </source>
</reference>
<feature type="transmembrane region" description="Helical" evidence="5">
    <location>
        <begin position="98"/>
        <end position="119"/>
    </location>
</feature>
<sequence>MKPRSHEPIFWSLFGGGGMLAALVGPILVLIVGLLVPMGMGFGPDAMGYEQMRALLGHPLVGFGLAILIALFFFHAAHRILHTLHDLGVHATPRLKQICYGSAVGGSALAVLVALVLVVRA</sequence>
<dbReference type="GO" id="GO:0006106">
    <property type="term" value="P:fumarate metabolic process"/>
    <property type="evidence" value="ECO:0007669"/>
    <property type="project" value="InterPro"/>
</dbReference>
<dbReference type="STRING" id="1396821.SAMN05444515_1147"/>
<comment type="subcellular location">
    <subcellularLocation>
        <location evidence="5">Cell membrane</location>
        <topology evidence="5">Multi-pass membrane protein</topology>
    </subcellularLocation>
</comment>
<dbReference type="NCBIfam" id="NF003977">
    <property type="entry name" value="PRK05470.1-1"/>
    <property type="match status" value="1"/>
</dbReference>
<evidence type="ECO:0000256" key="4">
    <source>
        <dbReference type="ARBA" id="ARBA00023136"/>
    </source>
</evidence>
<dbReference type="Proteomes" id="UP000199256">
    <property type="component" value="Unassembled WGS sequence"/>
</dbReference>
<dbReference type="GO" id="GO:0005886">
    <property type="term" value="C:plasma membrane"/>
    <property type="evidence" value="ECO:0007669"/>
    <property type="project" value="UniProtKB-SubCell"/>
</dbReference>
<keyword evidence="1 5" id="KW-1003">Cell membrane</keyword>
<keyword evidence="3 5" id="KW-1133">Transmembrane helix</keyword>
<dbReference type="InterPro" id="IPR003418">
    <property type="entry name" value="Fumarate_red_D"/>
</dbReference>
<keyword evidence="4 5" id="KW-0472">Membrane</keyword>
<evidence type="ECO:0000256" key="5">
    <source>
        <dbReference type="HAMAP-Rule" id="MF_00709"/>
    </source>
</evidence>